<evidence type="ECO:0000313" key="1">
    <source>
        <dbReference type="EMBL" id="CAE7878231.1"/>
    </source>
</evidence>
<keyword evidence="2" id="KW-1185">Reference proteome</keyword>
<comment type="caution">
    <text evidence="1">The sequence shown here is derived from an EMBL/GenBank/DDBJ whole genome shotgun (WGS) entry which is preliminary data.</text>
</comment>
<organism evidence="1 2">
    <name type="scientific">Symbiodinium necroappetens</name>
    <dbReference type="NCBI Taxonomy" id="1628268"/>
    <lineage>
        <taxon>Eukaryota</taxon>
        <taxon>Sar</taxon>
        <taxon>Alveolata</taxon>
        <taxon>Dinophyceae</taxon>
        <taxon>Suessiales</taxon>
        <taxon>Symbiodiniaceae</taxon>
        <taxon>Symbiodinium</taxon>
    </lineage>
</organism>
<accession>A0A813ATW4</accession>
<reference evidence="1" key="1">
    <citation type="submission" date="2021-02" db="EMBL/GenBank/DDBJ databases">
        <authorList>
            <person name="Dougan E. K."/>
            <person name="Rhodes N."/>
            <person name="Thang M."/>
            <person name="Chan C."/>
        </authorList>
    </citation>
    <scope>NUCLEOTIDE SEQUENCE</scope>
</reference>
<dbReference type="OrthoDB" id="438707at2759"/>
<gene>
    <name evidence="1" type="primary">FAM186A</name>
    <name evidence="1" type="ORF">SNEC2469_LOCUS28728</name>
</gene>
<evidence type="ECO:0000313" key="2">
    <source>
        <dbReference type="Proteomes" id="UP000601435"/>
    </source>
</evidence>
<dbReference type="AlphaFoldDB" id="A0A813ATW4"/>
<feature type="non-terminal residue" evidence="1">
    <location>
        <position position="383"/>
    </location>
</feature>
<protein>
    <submittedName>
        <fullName evidence="1">FAM186A protein</fullName>
    </submittedName>
</protein>
<dbReference type="EMBL" id="CAJNJA010063053">
    <property type="protein sequence ID" value="CAE7878231.1"/>
    <property type="molecule type" value="Genomic_DNA"/>
</dbReference>
<name>A0A813ATW4_9DINO</name>
<proteinExistence type="predicted"/>
<dbReference type="Proteomes" id="UP000601435">
    <property type="component" value="Unassembled WGS sequence"/>
</dbReference>
<sequence>VIDPDLDRIAVLGKGKFHNAARALHRFVHREGKTLPIPISTTPLTIRKKGGGCMDVNYPILRLSDWMKFILGEAGGQFLLAGHHTWDTAGFSKVFERFWPNFRSADPSHDIYTRKSVNQRCYTIPLCLHGDEGRGLAKVPVMITNFQCVVPWMGEDHVNTHGPRRSEHSFATRLLHSILPASCYAPNDITIDGIHSAIAEELIELFENGLTVQVGDKQITVFVALIATKGDWPYVRKAYHLQTGFASTRICHLCPGDEWWDCGPASQLRTYEGANPSPFKRKFSPLRSVPGGANPNRIQPDIMHCMNLGFGKDLCASSILLLCCLGEFPGSSIKTQLDDAYNQFHSWCRQSGKTSSLKCFELKTFKVTSQPGCGFAPKFQIRA</sequence>